<organism evidence="2">
    <name type="scientific">Selaginella moellendorffii</name>
    <name type="common">Spikemoss</name>
    <dbReference type="NCBI Taxonomy" id="88036"/>
    <lineage>
        <taxon>Eukaryota</taxon>
        <taxon>Viridiplantae</taxon>
        <taxon>Streptophyta</taxon>
        <taxon>Embryophyta</taxon>
        <taxon>Tracheophyta</taxon>
        <taxon>Lycopodiopsida</taxon>
        <taxon>Selaginellales</taxon>
        <taxon>Selaginellaceae</taxon>
        <taxon>Selaginella</taxon>
    </lineage>
</organism>
<dbReference type="KEGG" id="smo:SELMODRAFT_428232"/>
<dbReference type="Gramene" id="EFJ09205">
    <property type="protein sequence ID" value="EFJ09205"/>
    <property type="gene ID" value="SELMODRAFT_428232"/>
</dbReference>
<sequence length="174" mass="19505">MSSSEIFRLRRELGVVDKEEELVWFALDPLTAQWRRLPPMPDVVQYVLRATKLDEGKARATDQVHQSGYGFVRRYLLAGAVRVVEFLKETFICSWVGALWGKLYEPLVHRLLLKGGDFVIKPVYDDGSSGPETSYHIGPHIMLEASSAGEFGGKMGMGKSSRDGMENMALKRVA</sequence>
<protein>
    <submittedName>
        <fullName evidence="1">Uncharacterized protein</fullName>
    </submittedName>
</protein>
<gene>
    <name evidence="1" type="ORF">SELMODRAFT_428232</name>
</gene>
<proteinExistence type="predicted"/>
<dbReference type="InParanoid" id="D8T259"/>
<dbReference type="Proteomes" id="UP000001514">
    <property type="component" value="Unassembled WGS sequence"/>
</dbReference>
<name>D8T259_SELML</name>
<evidence type="ECO:0000313" key="2">
    <source>
        <dbReference type="Proteomes" id="UP000001514"/>
    </source>
</evidence>
<dbReference type="EMBL" id="GL377665">
    <property type="protein sequence ID" value="EFJ09205.1"/>
    <property type="molecule type" value="Genomic_DNA"/>
</dbReference>
<dbReference type="AlphaFoldDB" id="D8T259"/>
<evidence type="ECO:0000313" key="1">
    <source>
        <dbReference type="EMBL" id="EFJ09205.1"/>
    </source>
</evidence>
<keyword evidence="2" id="KW-1185">Reference proteome</keyword>
<reference evidence="1 2" key="1">
    <citation type="journal article" date="2011" name="Science">
        <title>The Selaginella genome identifies genetic changes associated with the evolution of vascular plants.</title>
        <authorList>
            <person name="Banks J.A."/>
            <person name="Nishiyama T."/>
            <person name="Hasebe M."/>
            <person name="Bowman J.L."/>
            <person name="Gribskov M."/>
            <person name="dePamphilis C."/>
            <person name="Albert V.A."/>
            <person name="Aono N."/>
            <person name="Aoyama T."/>
            <person name="Ambrose B.A."/>
            <person name="Ashton N.W."/>
            <person name="Axtell M.J."/>
            <person name="Barker E."/>
            <person name="Barker M.S."/>
            <person name="Bennetzen J.L."/>
            <person name="Bonawitz N.D."/>
            <person name="Chapple C."/>
            <person name="Cheng C."/>
            <person name="Correa L.G."/>
            <person name="Dacre M."/>
            <person name="DeBarry J."/>
            <person name="Dreyer I."/>
            <person name="Elias M."/>
            <person name="Engstrom E.M."/>
            <person name="Estelle M."/>
            <person name="Feng L."/>
            <person name="Finet C."/>
            <person name="Floyd S.K."/>
            <person name="Frommer W.B."/>
            <person name="Fujita T."/>
            <person name="Gramzow L."/>
            <person name="Gutensohn M."/>
            <person name="Harholt J."/>
            <person name="Hattori M."/>
            <person name="Heyl A."/>
            <person name="Hirai T."/>
            <person name="Hiwatashi Y."/>
            <person name="Ishikawa M."/>
            <person name="Iwata M."/>
            <person name="Karol K.G."/>
            <person name="Koehler B."/>
            <person name="Kolukisaoglu U."/>
            <person name="Kubo M."/>
            <person name="Kurata T."/>
            <person name="Lalonde S."/>
            <person name="Li K."/>
            <person name="Li Y."/>
            <person name="Litt A."/>
            <person name="Lyons E."/>
            <person name="Manning G."/>
            <person name="Maruyama T."/>
            <person name="Michael T.P."/>
            <person name="Mikami K."/>
            <person name="Miyazaki S."/>
            <person name="Morinaga S."/>
            <person name="Murata T."/>
            <person name="Mueller-Roeber B."/>
            <person name="Nelson D.R."/>
            <person name="Obara M."/>
            <person name="Oguri Y."/>
            <person name="Olmstead R.G."/>
            <person name="Onodera N."/>
            <person name="Petersen B.L."/>
            <person name="Pils B."/>
            <person name="Prigge M."/>
            <person name="Rensing S.A."/>
            <person name="Riano-Pachon D.M."/>
            <person name="Roberts A.W."/>
            <person name="Sato Y."/>
            <person name="Scheller H.V."/>
            <person name="Schulz B."/>
            <person name="Schulz C."/>
            <person name="Shakirov E.V."/>
            <person name="Shibagaki N."/>
            <person name="Shinohara N."/>
            <person name="Shippen D.E."/>
            <person name="Soerensen I."/>
            <person name="Sotooka R."/>
            <person name="Sugimoto N."/>
            <person name="Sugita M."/>
            <person name="Sumikawa N."/>
            <person name="Tanurdzic M."/>
            <person name="Theissen G."/>
            <person name="Ulvskov P."/>
            <person name="Wakazuki S."/>
            <person name="Weng J.K."/>
            <person name="Willats W.W."/>
            <person name="Wipf D."/>
            <person name="Wolf P.G."/>
            <person name="Yang L."/>
            <person name="Zimmer A.D."/>
            <person name="Zhu Q."/>
            <person name="Mitros T."/>
            <person name="Hellsten U."/>
            <person name="Loque D."/>
            <person name="Otillar R."/>
            <person name="Salamov A."/>
            <person name="Schmutz J."/>
            <person name="Shapiro H."/>
            <person name="Lindquist E."/>
            <person name="Lucas S."/>
            <person name="Rokhsar D."/>
            <person name="Grigoriev I.V."/>
        </authorList>
    </citation>
    <scope>NUCLEOTIDE SEQUENCE [LARGE SCALE GENOMIC DNA]</scope>
</reference>
<accession>D8T259</accession>
<dbReference type="HOGENOM" id="CLU_1542712_0_0_1"/>